<dbReference type="RefSeq" id="WP_252809216.1">
    <property type="nucleotide sequence ID" value="NZ_BAAABM010000022.1"/>
</dbReference>
<feature type="chain" id="PRO_5045944851" description="Lipase" evidence="1">
    <location>
        <begin position="23"/>
        <end position="408"/>
    </location>
</feature>
<comment type="caution">
    <text evidence="2">The sequence shown here is derived from an EMBL/GenBank/DDBJ whole genome shotgun (WGS) entry which is preliminary data.</text>
</comment>
<reference evidence="2 3" key="1">
    <citation type="journal article" date="2019" name="Int. J. Syst. Evol. Microbiol.">
        <title>The Global Catalogue of Microorganisms (GCM) 10K type strain sequencing project: providing services to taxonomists for standard genome sequencing and annotation.</title>
        <authorList>
            <consortium name="The Broad Institute Genomics Platform"/>
            <consortium name="The Broad Institute Genome Sequencing Center for Infectious Disease"/>
            <person name="Wu L."/>
            <person name="Ma J."/>
        </authorList>
    </citation>
    <scope>NUCLEOTIDE SEQUENCE [LARGE SCALE GENOMIC DNA]</scope>
    <source>
        <strain evidence="2 3">JCM 3146</strain>
    </source>
</reference>
<gene>
    <name evidence="2" type="ORF">GCM10010151_31760</name>
</gene>
<proteinExistence type="predicted"/>
<keyword evidence="3" id="KW-1185">Reference proteome</keyword>
<dbReference type="EMBL" id="BAAABM010000022">
    <property type="protein sequence ID" value="GAA0339774.1"/>
    <property type="molecule type" value="Genomic_DNA"/>
</dbReference>
<name>A0ABN0WJG4_9ACTN</name>
<dbReference type="Gene3D" id="3.40.50.1820">
    <property type="entry name" value="alpha/beta hydrolase"/>
    <property type="match status" value="1"/>
</dbReference>
<dbReference type="Proteomes" id="UP001501822">
    <property type="component" value="Unassembled WGS sequence"/>
</dbReference>
<accession>A0ABN0WJG4</accession>
<sequence>MRRILVTLILLLMFASPLPAYATSSVTLEATYTSGLENGWAKVERYRDTSSGFATEAYPPGGVGDQTGQTQRLFGGVAEPHSSRFLLYQAPHALTGSKPVPVLLVHGANQTADQAWANPNVLGANGCGSASCPSTGLMQYLDGRGYKVFAIGFPHKTGDGYYWSEQIGDAVKRIKAETGASQVDVVGWSKGAFNARMYVSSLRKSWGTAYAGDVRKLILVGGPNKGFDWGFRHGWSHDFAIYPECGGALNAPAPHTAMVCYGLWYDETQLSYEGTAFPGGRQMLYRWDDVYPLPTTEQDWYTTYYGGQGFYTSGRGIQYSIDQGSLVQPLIDAGVPASVPVYELCGNSPTMPLLHNEHTGPSDGAVFVASCANTAGIANRAASATLALNHLQLGWNSGAEAQVASWLG</sequence>
<organism evidence="2 3">
    <name type="scientific">Actinoallomurus spadix</name>
    <dbReference type="NCBI Taxonomy" id="79912"/>
    <lineage>
        <taxon>Bacteria</taxon>
        <taxon>Bacillati</taxon>
        <taxon>Actinomycetota</taxon>
        <taxon>Actinomycetes</taxon>
        <taxon>Streptosporangiales</taxon>
        <taxon>Thermomonosporaceae</taxon>
        <taxon>Actinoallomurus</taxon>
    </lineage>
</organism>
<protein>
    <recommendedName>
        <fullName evidence="4">Lipase</fullName>
    </recommendedName>
</protein>
<evidence type="ECO:0000313" key="2">
    <source>
        <dbReference type="EMBL" id="GAA0339774.1"/>
    </source>
</evidence>
<evidence type="ECO:0008006" key="4">
    <source>
        <dbReference type="Google" id="ProtNLM"/>
    </source>
</evidence>
<dbReference type="InterPro" id="IPR029058">
    <property type="entry name" value="AB_hydrolase_fold"/>
</dbReference>
<feature type="signal peptide" evidence="1">
    <location>
        <begin position="1"/>
        <end position="22"/>
    </location>
</feature>
<evidence type="ECO:0000256" key="1">
    <source>
        <dbReference type="SAM" id="SignalP"/>
    </source>
</evidence>
<keyword evidence="1" id="KW-0732">Signal</keyword>
<evidence type="ECO:0000313" key="3">
    <source>
        <dbReference type="Proteomes" id="UP001501822"/>
    </source>
</evidence>
<dbReference type="SUPFAM" id="SSF53474">
    <property type="entry name" value="alpha/beta-Hydrolases"/>
    <property type="match status" value="1"/>
</dbReference>